<evidence type="ECO:0000256" key="1">
    <source>
        <dbReference type="SAM" id="MobiDB-lite"/>
    </source>
</evidence>
<dbReference type="Proteomes" id="UP000632766">
    <property type="component" value="Unassembled WGS sequence"/>
</dbReference>
<sequence length="539" mass="60929">MSKTLPIITVLGVISSLTSAFYLGQIGELSFDQVSVQFCPTTANRNQPNARESQGKLDLKYCRYRHRLLKEVWETEQYKAAIPLSEESFFVQEYRGDNSGGVWLLLAPFLAGSAYLAWSNKCQIDYDKKFKQLENLKTYYKLITISARNERDFKATAINQKWDSQRVNAGQISIDAVQDKLRRQREIQERTHTSTLKQFDLNDSQINKQIAEDELAKAKAEQEKNNILNGDTSNTKKTSKNAKSTKLELDSEYQWIYKLLKLPFRVLSGEQGSGKSTLERLMIRLLKDDGWHVVVVNPETNPDIWSGVQVLADVDEINRFFKEFPDAIADRQQQCRDLGIDEDDYLDFIKHKSGLEGKVAVFLAESNTYEVHGVDPDLWANFLKQSLTNIRKWGYTVCLTAHSDNQTSIASKLQGFSKLIDNSPRVDCIAKAGPDGEAISSGKGLLRMKGIGDKEPVEVDLYNYPKSKNFDDGSARAKPPPSIREPAAATTDWNEEIKRWVLKVGGNPAPAQVKAKWESLTGHKLNNDGLNDLMEYLGL</sequence>
<keyword evidence="2" id="KW-0067">ATP-binding</keyword>
<name>A0A8J7HUD5_9NOST</name>
<dbReference type="AlphaFoldDB" id="A0A8J7HUD5"/>
<reference evidence="2 3" key="1">
    <citation type="journal article" date="2021" name="Int. J. Syst. Evol. Microbiol.">
        <title>Amazonocrinis nigriterrae gen. nov., sp. nov., Atlanticothrix silvestris gen. nov., sp. nov. and Dendronalium phyllosphericum gen. nov., sp. nov., nostocacean cyanobacteria from Brazilian environments.</title>
        <authorList>
            <person name="Alvarenga D.O."/>
            <person name="Andreote A.P.D."/>
            <person name="Branco L.H.Z."/>
            <person name="Delbaje E."/>
            <person name="Cruz R.B."/>
            <person name="Varani A.M."/>
            <person name="Fiore M.F."/>
        </authorList>
    </citation>
    <scope>NUCLEOTIDE SEQUENCE [LARGE SCALE GENOMIC DNA]</scope>
    <source>
        <strain evidence="2 3">CENA67</strain>
    </source>
</reference>
<dbReference type="GO" id="GO:0005524">
    <property type="term" value="F:ATP binding"/>
    <property type="evidence" value="ECO:0007669"/>
    <property type="project" value="UniProtKB-KW"/>
</dbReference>
<accession>A0A8J7HUD5</accession>
<keyword evidence="3" id="KW-1185">Reference proteome</keyword>
<evidence type="ECO:0000313" key="2">
    <source>
        <dbReference type="EMBL" id="MBH8565917.1"/>
    </source>
</evidence>
<feature type="region of interest" description="Disordered" evidence="1">
    <location>
        <begin position="470"/>
        <end position="490"/>
    </location>
</feature>
<gene>
    <name evidence="2" type="ORF">I8748_27750</name>
</gene>
<dbReference type="EMBL" id="JAECZC010000076">
    <property type="protein sequence ID" value="MBH8565917.1"/>
    <property type="molecule type" value="Genomic_DNA"/>
</dbReference>
<proteinExistence type="predicted"/>
<organism evidence="2 3">
    <name type="scientific">Amazonocrinis nigriterrae CENA67</name>
    <dbReference type="NCBI Taxonomy" id="2794033"/>
    <lineage>
        <taxon>Bacteria</taxon>
        <taxon>Bacillati</taxon>
        <taxon>Cyanobacteriota</taxon>
        <taxon>Cyanophyceae</taxon>
        <taxon>Nostocales</taxon>
        <taxon>Nostocaceae</taxon>
        <taxon>Amazonocrinis</taxon>
        <taxon>Amazonocrinis nigriterrae</taxon>
    </lineage>
</organism>
<keyword evidence="2" id="KW-0547">Nucleotide-binding</keyword>
<feature type="region of interest" description="Disordered" evidence="1">
    <location>
        <begin position="221"/>
        <end position="243"/>
    </location>
</feature>
<evidence type="ECO:0000313" key="3">
    <source>
        <dbReference type="Proteomes" id="UP000632766"/>
    </source>
</evidence>
<feature type="compositionally biased region" description="Low complexity" evidence="1">
    <location>
        <begin position="232"/>
        <end position="243"/>
    </location>
</feature>
<dbReference type="InterPro" id="IPR027417">
    <property type="entry name" value="P-loop_NTPase"/>
</dbReference>
<protein>
    <submittedName>
        <fullName evidence="2">ATP-binding protein</fullName>
    </submittedName>
</protein>
<dbReference type="RefSeq" id="WP_198127700.1">
    <property type="nucleotide sequence ID" value="NZ_JAECZC010000076.1"/>
</dbReference>
<dbReference type="SUPFAM" id="SSF52540">
    <property type="entry name" value="P-loop containing nucleoside triphosphate hydrolases"/>
    <property type="match status" value="1"/>
</dbReference>
<comment type="caution">
    <text evidence="2">The sequence shown here is derived from an EMBL/GenBank/DDBJ whole genome shotgun (WGS) entry which is preliminary data.</text>
</comment>